<keyword evidence="1" id="KW-0812">Transmembrane</keyword>
<evidence type="ECO:0000256" key="1">
    <source>
        <dbReference type="SAM" id="Phobius"/>
    </source>
</evidence>
<keyword evidence="1" id="KW-0472">Membrane</keyword>
<dbReference type="Proteomes" id="UP000492820">
    <property type="component" value="Unassembled WGS sequence"/>
</dbReference>
<feature type="transmembrane region" description="Helical" evidence="1">
    <location>
        <begin position="12"/>
        <end position="36"/>
    </location>
</feature>
<protein>
    <submittedName>
        <fullName evidence="2 4">Expressed protein</fullName>
    </submittedName>
</protein>
<name>A0A068X0N2_ECHGR</name>
<reference evidence="4" key="3">
    <citation type="submission" date="2020-10" db="UniProtKB">
        <authorList>
            <consortium name="WormBaseParasite"/>
        </authorList>
    </citation>
    <scope>IDENTIFICATION</scope>
</reference>
<dbReference type="PANTHER" id="PTHR39948:SF1">
    <property type="entry name" value="GEO11419P1"/>
    <property type="match status" value="1"/>
</dbReference>
<reference evidence="2 3" key="1">
    <citation type="journal article" date="2013" name="Nature">
        <title>The genomes of four tapeworm species reveal adaptations to parasitism.</title>
        <authorList>
            <person name="Tsai I.J."/>
            <person name="Zarowiecki M."/>
            <person name="Holroyd N."/>
            <person name="Garciarrubio A."/>
            <person name="Sanchez-Flores A."/>
            <person name="Brooks K.L."/>
            <person name="Tracey A."/>
            <person name="Bobes R.J."/>
            <person name="Fragoso G."/>
            <person name="Sciutto E."/>
            <person name="Aslett M."/>
            <person name="Beasley H."/>
            <person name="Bennett H.M."/>
            <person name="Cai J."/>
            <person name="Camicia F."/>
            <person name="Clark R."/>
            <person name="Cucher M."/>
            <person name="De Silva N."/>
            <person name="Day T.A."/>
            <person name="Deplazes P."/>
            <person name="Estrada K."/>
            <person name="Fernandez C."/>
            <person name="Holland P.W."/>
            <person name="Hou J."/>
            <person name="Hu S."/>
            <person name="Huckvale T."/>
            <person name="Hung S.S."/>
            <person name="Kamenetzky L."/>
            <person name="Keane J.A."/>
            <person name="Kiss F."/>
            <person name="Koziol U."/>
            <person name="Lambert O."/>
            <person name="Liu K."/>
            <person name="Luo X."/>
            <person name="Luo Y."/>
            <person name="Macchiaroli N."/>
            <person name="Nichol S."/>
            <person name="Paps J."/>
            <person name="Parkinson J."/>
            <person name="Pouchkina-Stantcheva N."/>
            <person name="Riddiford N."/>
            <person name="Rosenzvit M."/>
            <person name="Salinas G."/>
            <person name="Wasmuth J.D."/>
            <person name="Zamanian M."/>
            <person name="Zheng Y."/>
            <person name="Cai X."/>
            <person name="Soberon X."/>
            <person name="Olson P.D."/>
            <person name="Laclette J.P."/>
            <person name="Brehm K."/>
            <person name="Berriman M."/>
            <person name="Garciarrubio A."/>
            <person name="Bobes R.J."/>
            <person name="Fragoso G."/>
            <person name="Sanchez-Flores A."/>
            <person name="Estrada K."/>
            <person name="Cevallos M.A."/>
            <person name="Morett E."/>
            <person name="Gonzalez V."/>
            <person name="Portillo T."/>
            <person name="Ochoa-Leyva A."/>
            <person name="Jose M.V."/>
            <person name="Sciutto E."/>
            <person name="Landa A."/>
            <person name="Jimenez L."/>
            <person name="Valdes V."/>
            <person name="Carrero J.C."/>
            <person name="Larralde C."/>
            <person name="Morales-Montor J."/>
            <person name="Limon-Lason J."/>
            <person name="Soberon X."/>
            <person name="Laclette J.P."/>
        </authorList>
    </citation>
    <scope>NUCLEOTIDE SEQUENCE [LARGE SCALE GENOMIC DNA]</scope>
</reference>
<dbReference type="PANTHER" id="PTHR39948">
    <property type="entry name" value="GEO11419P1"/>
    <property type="match status" value="1"/>
</dbReference>
<sequence length="79" mass="8970">MTKICPGIVYSIIWFLLAVIIAWPLAFILTCLYIFLMPFAACIIPLENCLDQLLKIIKLPLTWSKKGVAMNPLSDCRLE</sequence>
<evidence type="ECO:0000313" key="3">
    <source>
        <dbReference type="Proteomes" id="UP000492820"/>
    </source>
</evidence>
<dbReference type="AlphaFoldDB" id="A0A068X0N2"/>
<dbReference type="WBParaSite" id="EgrG_000721900">
    <property type="protein sequence ID" value="EgrG_000721900"/>
    <property type="gene ID" value="EgrG_000721900"/>
</dbReference>
<proteinExistence type="predicted"/>
<dbReference type="EMBL" id="LK028591">
    <property type="protein sequence ID" value="CDS23528.1"/>
    <property type="molecule type" value="Genomic_DNA"/>
</dbReference>
<reference evidence="2" key="2">
    <citation type="submission" date="2014-06" db="EMBL/GenBank/DDBJ databases">
        <authorList>
            <person name="Aslett M."/>
        </authorList>
    </citation>
    <scope>NUCLEOTIDE SEQUENCE</scope>
</reference>
<gene>
    <name evidence="2" type="ORF">EgrG_000721900</name>
</gene>
<organism evidence="2">
    <name type="scientific">Echinococcus granulosus</name>
    <name type="common">Hydatid tapeworm</name>
    <dbReference type="NCBI Taxonomy" id="6210"/>
    <lineage>
        <taxon>Eukaryota</taxon>
        <taxon>Metazoa</taxon>
        <taxon>Spiralia</taxon>
        <taxon>Lophotrochozoa</taxon>
        <taxon>Platyhelminthes</taxon>
        <taxon>Cestoda</taxon>
        <taxon>Eucestoda</taxon>
        <taxon>Cyclophyllidea</taxon>
        <taxon>Taeniidae</taxon>
        <taxon>Echinococcus</taxon>
        <taxon>Echinococcus granulosus group</taxon>
    </lineage>
</organism>
<evidence type="ECO:0000313" key="2">
    <source>
        <dbReference type="EMBL" id="CDS23528.1"/>
    </source>
</evidence>
<evidence type="ECO:0000313" key="4">
    <source>
        <dbReference type="WBParaSite" id="EgrG_000721900"/>
    </source>
</evidence>
<accession>A0A068X0N2</accession>
<keyword evidence="1" id="KW-1133">Transmembrane helix</keyword>